<evidence type="ECO:0000313" key="2">
    <source>
        <dbReference type="Proteomes" id="UP001151760"/>
    </source>
</evidence>
<keyword evidence="2" id="KW-1185">Reference proteome</keyword>
<name>A0ABQ5BDJ1_9ASTR</name>
<dbReference type="InterPro" id="IPR012337">
    <property type="entry name" value="RNaseH-like_sf"/>
</dbReference>
<gene>
    <name evidence="1" type="ORF">Tco_0858580</name>
</gene>
<dbReference type="PANTHER" id="PTHR45835:SF99">
    <property type="entry name" value="CHROMO DOMAIN-CONTAINING PROTEIN-RELATED"/>
    <property type="match status" value="1"/>
</dbReference>
<dbReference type="InterPro" id="IPR036397">
    <property type="entry name" value="RNaseH_sf"/>
</dbReference>
<dbReference type="EMBL" id="BQNB010013074">
    <property type="protein sequence ID" value="GJT11538.1"/>
    <property type="molecule type" value="Genomic_DNA"/>
</dbReference>
<comment type="caution">
    <text evidence="1">The sequence shown here is derived from an EMBL/GenBank/DDBJ whole genome shotgun (WGS) entry which is preliminary data.</text>
</comment>
<dbReference type="GO" id="GO:0003964">
    <property type="term" value="F:RNA-directed DNA polymerase activity"/>
    <property type="evidence" value="ECO:0007669"/>
    <property type="project" value="UniProtKB-KW"/>
</dbReference>
<proteinExistence type="predicted"/>
<dbReference type="Gene3D" id="3.30.420.10">
    <property type="entry name" value="Ribonuclease H-like superfamily/Ribonuclease H"/>
    <property type="match status" value="1"/>
</dbReference>
<dbReference type="SUPFAM" id="SSF53098">
    <property type="entry name" value="Ribonuclease H-like"/>
    <property type="match status" value="1"/>
</dbReference>
<keyword evidence="1" id="KW-0808">Transferase</keyword>
<dbReference type="PANTHER" id="PTHR45835">
    <property type="entry name" value="YALI0A06105P"/>
    <property type="match status" value="1"/>
</dbReference>
<dbReference type="Proteomes" id="UP001151760">
    <property type="component" value="Unassembled WGS sequence"/>
</dbReference>
<organism evidence="1 2">
    <name type="scientific">Tanacetum coccineum</name>
    <dbReference type="NCBI Taxonomy" id="301880"/>
    <lineage>
        <taxon>Eukaryota</taxon>
        <taxon>Viridiplantae</taxon>
        <taxon>Streptophyta</taxon>
        <taxon>Embryophyta</taxon>
        <taxon>Tracheophyta</taxon>
        <taxon>Spermatophyta</taxon>
        <taxon>Magnoliopsida</taxon>
        <taxon>eudicotyledons</taxon>
        <taxon>Gunneridae</taxon>
        <taxon>Pentapetalae</taxon>
        <taxon>asterids</taxon>
        <taxon>campanulids</taxon>
        <taxon>Asterales</taxon>
        <taxon>Asteraceae</taxon>
        <taxon>Asteroideae</taxon>
        <taxon>Anthemideae</taxon>
        <taxon>Anthemidinae</taxon>
        <taxon>Tanacetum</taxon>
    </lineage>
</organism>
<keyword evidence="1" id="KW-0548">Nucleotidyltransferase</keyword>
<reference evidence="1" key="2">
    <citation type="submission" date="2022-01" db="EMBL/GenBank/DDBJ databases">
        <authorList>
            <person name="Yamashiro T."/>
            <person name="Shiraishi A."/>
            <person name="Satake H."/>
            <person name="Nakayama K."/>
        </authorList>
    </citation>
    <scope>NUCLEOTIDE SEQUENCE</scope>
</reference>
<reference evidence="1" key="1">
    <citation type="journal article" date="2022" name="Int. J. Mol. Sci.">
        <title>Draft Genome of Tanacetum Coccineum: Genomic Comparison of Closely Related Tanacetum-Family Plants.</title>
        <authorList>
            <person name="Yamashiro T."/>
            <person name="Shiraishi A."/>
            <person name="Nakayama K."/>
            <person name="Satake H."/>
        </authorList>
    </citation>
    <scope>NUCLEOTIDE SEQUENCE</scope>
</reference>
<evidence type="ECO:0000313" key="1">
    <source>
        <dbReference type="EMBL" id="GJT11538.1"/>
    </source>
</evidence>
<protein>
    <submittedName>
        <fullName evidence="1">Reverse transcriptase domain-containing protein</fullName>
    </submittedName>
</protein>
<accession>A0ABQ5BDJ1</accession>
<keyword evidence="1" id="KW-0695">RNA-directed DNA polymerase</keyword>
<sequence>MTQRWWIELFSNYDCEFCYHPSKANVVAHALTRKEGVKPVRVRGMNMTIFSDIKVKILEAQKEAFKEVNVQGEALRGLDKQMEHKTDRQSERTIQTLKDMLRTCVINFRGNWDTHLSVAEFSYNISYHTSIKCAPLEALYGRKCRSPVIWAEFNESHLLVYHALSYALNAIVDVPVVYLQQFWKSLKPVGIVDKVSAFFTKNLAQPWQTMFKFNSIPKRLEEDYHSIKYDVPLVSVYTTRNVTVKGMLILDELLTDDIHETQEYKDYTKEFVRVDVFTIKPQLVESTQGANRTPRATRTPNPAEDVVTIKQNKPIFTAPPPPSDDREIDDIAEATLLRLTLCKAAKIVEEQENVAAVEEQLLKEDVEKIVKGEDEESYASEFVDSISLMKKILILDDDITLVSVHDVNVSAGEEEVVEVINTTKLIVDDAQVSVVGDKVSVVGAATTVSTATTTTATTLGESTTTKSSQQSRDKGKGIMIEEPVKPMKRKDQISFDEENALRLQAEFDEEERLARKKAEKEQEANISLIETWDDIQTKIDADHQLAERLQAQEQEELFVEEKATLFQQLLKKRRKLFAAKRSKERRNKPPIKAQ</sequence>